<dbReference type="GO" id="GO:0010181">
    <property type="term" value="F:FMN binding"/>
    <property type="evidence" value="ECO:0007669"/>
    <property type="project" value="InterPro"/>
</dbReference>
<keyword evidence="3" id="KW-0288">FMN</keyword>
<dbReference type="PROSITE" id="PS50902">
    <property type="entry name" value="FLAVODOXIN_LIKE"/>
    <property type="match status" value="1"/>
</dbReference>
<dbReference type="GO" id="GO:0050660">
    <property type="term" value="F:flavin adenine dinucleotide binding"/>
    <property type="evidence" value="ECO:0007669"/>
    <property type="project" value="TreeGrafter"/>
</dbReference>
<dbReference type="GO" id="GO:0016491">
    <property type="term" value="F:oxidoreductase activity"/>
    <property type="evidence" value="ECO:0007669"/>
    <property type="project" value="TreeGrafter"/>
</dbReference>
<evidence type="ECO:0000256" key="3">
    <source>
        <dbReference type="ARBA" id="ARBA00022643"/>
    </source>
</evidence>
<accession>A0A432VS12</accession>
<dbReference type="Pfam" id="PF00258">
    <property type="entry name" value="Flavodoxin_1"/>
    <property type="match status" value="1"/>
</dbReference>
<feature type="domain" description="Flavodoxin-like" evidence="5">
    <location>
        <begin position="3"/>
        <end position="143"/>
    </location>
</feature>
<sequence>MNIHILVGTTSGNTEYLAEQLQGELSSQGHTVVFHDQPDYANVPQSDCLWLLCIATHGAGEYADSIAPFMETLQSDKPNLSALKFAIIAVGDSSYDTFCQAGRDAESLLLELSAQQIAEPLTIDMLLELDPESTASEWLESWRSQRS</sequence>
<name>A0A432VS12_9GAMM</name>
<comment type="caution">
    <text evidence="6">The sequence shown here is derived from an EMBL/GenBank/DDBJ whole genome shotgun (WGS) entry which is preliminary data.</text>
</comment>
<reference evidence="6 7" key="1">
    <citation type="journal article" date="2011" name="Front. Microbiol.">
        <title>Genomic signatures of strain selection and enhancement in Bacillus atrophaeus var. globigii, a historical biowarfare simulant.</title>
        <authorList>
            <person name="Gibbons H.S."/>
            <person name="Broomall S.M."/>
            <person name="McNew L.A."/>
            <person name="Daligault H."/>
            <person name="Chapman C."/>
            <person name="Bruce D."/>
            <person name="Karavis M."/>
            <person name="Krepps M."/>
            <person name="McGregor P.A."/>
            <person name="Hong C."/>
            <person name="Park K.H."/>
            <person name="Akmal A."/>
            <person name="Feldman A."/>
            <person name="Lin J.S."/>
            <person name="Chang W.E."/>
            <person name="Higgs B.W."/>
            <person name="Demirev P."/>
            <person name="Lindquist J."/>
            <person name="Liem A."/>
            <person name="Fochler E."/>
            <person name="Read T.D."/>
            <person name="Tapia R."/>
            <person name="Johnson S."/>
            <person name="Bishop-Lilly K.A."/>
            <person name="Detter C."/>
            <person name="Han C."/>
            <person name="Sozhamannan S."/>
            <person name="Rosenzweig C.N."/>
            <person name="Skowronski E.W."/>
        </authorList>
    </citation>
    <scope>NUCLEOTIDE SEQUENCE [LARGE SCALE GENOMIC DNA]</scope>
    <source>
        <strain evidence="6 7">AK5</strain>
    </source>
</reference>
<dbReference type="PANTHER" id="PTHR19384:SF128">
    <property type="entry name" value="NADPH OXIDOREDUCTASE A"/>
    <property type="match status" value="1"/>
</dbReference>
<dbReference type="Proteomes" id="UP000288212">
    <property type="component" value="Unassembled WGS sequence"/>
</dbReference>
<dbReference type="AlphaFoldDB" id="A0A432VS12"/>
<dbReference type="InterPro" id="IPR001094">
    <property type="entry name" value="Flavdoxin-like"/>
</dbReference>
<dbReference type="InterPro" id="IPR029039">
    <property type="entry name" value="Flavoprotein-like_sf"/>
</dbReference>
<comment type="cofactor">
    <cofactor evidence="1">
        <name>FMN</name>
        <dbReference type="ChEBI" id="CHEBI:58210"/>
    </cofactor>
</comment>
<dbReference type="PANTHER" id="PTHR19384">
    <property type="entry name" value="NITRIC OXIDE SYNTHASE-RELATED"/>
    <property type="match status" value="1"/>
</dbReference>
<dbReference type="RefSeq" id="WP_126793275.1">
    <property type="nucleotide sequence ID" value="NZ_PIPI01000006.1"/>
</dbReference>
<evidence type="ECO:0000256" key="2">
    <source>
        <dbReference type="ARBA" id="ARBA00022630"/>
    </source>
</evidence>
<evidence type="ECO:0000256" key="1">
    <source>
        <dbReference type="ARBA" id="ARBA00001917"/>
    </source>
</evidence>
<evidence type="ECO:0000313" key="6">
    <source>
        <dbReference type="EMBL" id="RUO19150.1"/>
    </source>
</evidence>
<dbReference type="EMBL" id="PIPI01000006">
    <property type="protein sequence ID" value="RUO19150.1"/>
    <property type="molecule type" value="Genomic_DNA"/>
</dbReference>
<keyword evidence="4" id="KW-0249">Electron transport</keyword>
<gene>
    <name evidence="6" type="ORF">CWE06_08925</name>
</gene>
<dbReference type="OrthoDB" id="359268at2"/>
<dbReference type="GO" id="GO:0005829">
    <property type="term" value="C:cytosol"/>
    <property type="evidence" value="ECO:0007669"/>
    <property type="project" value="TreeGrafter"/>
</dbReference>
<keyword evidence="7" id="KW-1185">Reference proteome</keyword>
<dbReference type="SUPFAM" id="SSF52218">
    <property type="entry name" value="Flavoproteins"/>
    <property type="match status" value="1"/>
</dbReference>
<dbReference type="Gene3D" id="3.40.50.360">
    <property type="match status" value="1"/>
</dbReference>
<evidence type="ECO:0000259" key="5">
    <source>
        <dbReference type="PROSITE" id="PS50902"/>
    </source>
</evidence>
<proteinExistence type="predicted"/>
<evidence type="ECO:0000313" key="7">
    <source>
        <dbReference type="Proteomes" id="UP000288212"/>
    </source>
</evidence>
<protein>
    <submittedName>
        <fullName evidence="6">FMN-binding protein MioC</fullName>
    </submittedName>
</protein>
<evidence type="ECO:0000256" key="4">
    <source>
        <dbReference type="ARBA" id="ARBA00022982"/>
    </source>
</evidence>
<keyword evidence="4" id="KW-0813">Transport</keyword>
<keyword evidence="2" id="KW-0285">Flavoprotein</keyword>
<dbReference type="InterPro" id="IPR008254">
    <property type="entry name" value="Flavodoxin/NO_synth"/>
</dbReference>
<organism evidence="6 7">
    <name type="scientific">Aliidiomarina haloalkalitolerans</name>
    <dbReference type="NCBI Taxonomy" id="859059"/>
    <lineage>
        <taxon>Bacteria</taxon>
        <taxon>Pseudomonadati</taxon>
        <taxon>Pseudomonadota</taxon>
        <taxon>Gammaproteobacteria</taxon>
        <taxon>Alteromonadales</taxon>
        <taxon>Idiomarinaceae</taxon>
        <taxon>Aliidiomarina</taxon>
    </lineage>
</organism>
<dbReference type="PRINTS" id="PR00369">
    <property type="entry name" value="FLAVODOXIN"/>
</dbReference>